<organism evidence="1 2">
    <name type="scientific">Pseudomonas gingeri</name>
    <dbReference type="NCBI Taxonomy" id="117681"/>
    <lineage>
        <taxon>Bacteria</taxon>
        <taxon>Pseudomonadati</taxon>
        <taxon>Pseudomonadota</taxon>
        <taxon>Gammaproteobacteria</taxon>
        <taxon>Pseudomonadales</taxon>
        <taxon>Pseudomonadaceae</taxon>
        <taxon>Pseudomonas</taxon>
    </lineage>
</organism>
<evidence type="ECO:0000313" key="2">
    <source>
        <dbReference type="Proteomes" id="UP000520592"/>
    </source>
</evidence>
<dbReference type="RefSeq" id="WP_177081246.1">
    <property type="nucleotide sequence ID" value="NZ_JACAQD010000126.1"/>
</dbReference>
<protein>
    <submittedName>
        <fullName evidence="1">Cache domain-containing protein</fullName>
    </submittedName>
</protein>
<dbReference type="Gene3D" id="3.30.450.20">
    <property type="entry name" value="PAS domain"/>
    <property type="match status" value="1"/>
</dbReference>
<sequence>YAGADAAQIPLTPTNKELLEIFDQFAKSHPSTAYLSLGLKDGGYASWPDDTKLNNYDPRVRPWYQAAIAAPGKTVRTGAYYWAPDDVTLIGTVHTVADASGNILGVV</sequence>
<dbReference type="CDD" id="cd18773">
    <property type="entry name" value="PDC1_HK_sensor"/>
    <property type="match status" value="1"/>
</dbReference>
<dbReference type="Proteomes" id="UP000520592">
    <property type="component" value="Unassembled WGS sequence"/>
</dbReference>
<name>A0A7Y8CNP7_9PSED</name>
<accession>A0A7Y8CNP7</accession>
<evidence type="ECO:0000313" key="1">
    <source>
        <dbReference type="EMBL" id="NWC37551.1"/>
    </source>
</evidence>
<feature type="non-terminal residue" evidence="1">
    <location>
        <position position="107"/>
    </location>
</feature>
<dbReference type="AlphaFoldDB" id="A0A7Y8CNP7"/>
<comment type="caution">
    <text evidence="1">The sequence shown here is derived from an EMBL/GenBank/DDBJ whole genome shotgun (WGS) entry which is preliminary data.</text>
</comment>
<gene>
    <name evidence="1" type="ORF">HX876_35000</name>
</gene>
<feature type="non-terminal residue" evidence="1">
    <location>
        <position position="1"/>
    </location>
</feature>
<proteinExistence type="predicted"/>
<dbReference type="EMBL" id="JACAQD010000126">
    <property type="protein sequence ID" value="NWC37551.1"/>
    <property type="molecule type" value="Genomic_DNA"/>
</dbReference>
<reference evidence="1 2" key="1">
    <citation type="submission" date="2020-04" db="EMBL/GenBank/DDBJ databases">
        <title>Molecular characterization of pseudomonads from Agaricus bisporus reveal novel blotch 2 pathogens in Western Europe.</title>
        <authorList>
            <person name="Taparia T."/>
            <person name="Krijger M."/>
            <person name="Haynes E."/>
            <person name="Elpinstone J.G."/>
            <person name="Noble R."/>
            <person name="Van Der Wolf J."/>
        </authorList>
    </citation>
    <scope>NUCLEOTIDE SEQUENCE [LARGE SCALE GENOMIC DNA]</scope>
    <source>
        <strain evidence="1 2">IPO3737</strain>
    </source>
</reference>